<dbReference type="Proteomes" id="UP000830158">
    <property type="component" value="Chromosome"/>
</dbReference>
<dbReference type="Pfam" id="PF21806">
    <property type="entry name" value="DUF6879"/>
    <property type="match status" value="1"/>
</dbReference>
<dbReference type="EMBL" id="CP091196">
    <property type="protein sequence ID" value="UQS27562.1"/>
    <property type="molecule type" value="Genomic_DNA"/>
</dbReference>
<name>A0ABY4P5H1_9PSEU</name>
<evidence type="ECO:0000313" key="2">
    <source>
        <dbReference type="EMBL" id="UQS27562.1"/>
    </source>
</evidence>
<feature type="domain" description="DUF6879" evidence="1">
    <location>
        <begin position="9"/>
        <end position="167"/>
    </location>
</feature>
<accession>A0ABY4P5H1</accession>
<evidence type="ECO:0000313" key="3">
    <source>
        <dbReference type="Proteomes" id="UP000830158"/>
    </source>
</evidence>
<proteinExistence type="predicted"/>
<keyword evidence="3" id="KW-1185">Reference proteome</keyword>
<evidence type="ECO:0000259" key="1">
    <source>
        <dbReference type="Pfam" id="PF21806"/>
    </source>
</evidence>
<reference evidence="2" key="1">
    <citation type="submission" date="2022-01" db="EMBL/GenBank/DDBJ databases">
        <title>PSI-footprinting approach for the identification of protein synthesis inhibitor producers.</title>
        <authorList>
            <person name="Handel F."/>
            <person name="Kulik A."/>
            <person name="Wex K.W."/>
            <person name="Berscheid A."/>
            <person name="Saur J.S."/>
            <person name="Winkler A."/>
            <person name="Wibberg D."/>
            <person name="Kalinowski J."/>
            <person name="Broetz-Oesterhelt H."/>
            <person name="Mast Y."/>
        </authorList>
    </citation>
    <scope>NUCLEOTIDE SEQUENCE</scope>
    <source>
        <strain evidence="2">KNN 49.3e</strain>
    </source>
</reference>
<gene>
    <name evidence="2" type="ORF">L1857_34585</name>
</gene>
<organism evidence="2 3">
    <name type="scientific">Amycolatopsis thermalba</name>
    <dbReference type="NCBI Taxonomy" id="944492"/>
    <lineage>
        <taxon>Bacteria</taxon>
        <taxon>Bacillati</taxon>
        <taxon>Actinomycetota</taxon>
        <taxon>Actinomycetes</taxon>
        <taxon>Pseudonocardiales</taxon>
        <taxon>Pseudonocardiaceae</taxon>
        <taxon>Amycolatopsis</taxon>
    </lineage>
</organism>
<dbReference type="InterPro" id="IPR049244">
    <property type="entry name" value="DUF6879"/>
</dbReference>
<protein>
    <recommendedName>
        <fullName evidence="1">DUF6879 domain-containing protein</fullName>
    </recommendedName>
</protein>
<dbReference type="RefSeq" id="WP_116110901.1">
    <property type="nucleotide sequence ID" value="NZ_CP091196.1"/>
</dbReference>
<sequence>MGERLSGEAWTKAFSSFTRTAFRWEAQGVYREPYEQEPLRQFLSGEEPDTTFVQGWLAEVRANTAAGRRYSRVRVLTDPLTDYLQFELALTPLNIAAGEDVRLMPEARRRELDLPDQDFWLFDDEWVALMHFGPEGFEYAEVIRDFHTVARFREIRALAWEEARPFATT</sequence>